<evidence type="ECO:0000313" key="2">
    <source>
        <dbReference type="Proteomes" id="UP000281514"/>
    </source>
</evidence>
<evidence type="ECO:0000313" key="1">
    <source>
        <dbReference type="EMBL" id="RMU39130.1"/>
    </source>
</evidence>
<dbReference type="EMBL" id="RBTX01000128">
    <property type="protein sequence ID" value="RMU39130.1"/>
    <property type="molecule type" value="Genomic_DNA"/>
</dbReference>
<organism evidence="1 2">
    <name type="scientific">Pseudomonas avellanae</name>
    <dbReference type="NCBI Taxonomy" id="46257"/>
    <lineage>
        <taxon>Bacteria</taxon>
        <taxon>Pseudomonadati</taxon>
        <taxon>Pseudomonadota</taxon>
        <taxon>Gammaproteobacteria</taxon>
        <taxon>Pseudomonadales</taxon>
        <taxon>Pseudomonadaceae</taxon>
        <taxon>Pseudomonas</taxon>
    </lineage>
</organism>
<gene>
    <name evidence="1" type="ORF">ALP32_200162</name>
</gene>
<protein>
    <submittedName>
        <fullName evidence="1">Uncharacterized protein</fullName>
    </submittedName>
</protein>
<accession>A0A3M5TZW0</accession>
<dbReference type="AlphaFoldDB" id="A0A3M5TZW0"/>
<reference evidence="1 2" key="1">
    <citation type="submission" date="2018-08" db="EMBL/GenBank/DDBJ databases">
        <title>Recombination of ecologically and evolutionarily significant loci maintains genetic cohesion in the Pseudomonas syringae species complex.</title>
        <authorList>
            <person name="Dillon M."/>
            <person name="Thakur S."/>
            <person name="Almeida R.N.D."/>
            <person name="Weir B.S."/>
            <person name="Guttman D.S."/>
        </authorList>
    </citation>
    <scope>NUCLEOTIDE SEQUENCE [LARGE SCALE GENOMIC DNA]</scope>
    <source>
        <strain evidence="1 2">ICMP 9749</strain>
    </source>
</reference>
<name>A0A3M5TZW0_9PSED</name>
<sequence>MTFFELWLKSSLGSPVTASTLLQLDTAQDIMAR</sequence>
<dbReference type="Proteomes" id="UP000281514">
    <property type="component" value="Unassembled WGS sequence"/>
</dbReference>
<proteinExistence type="predicted"/>
<comment type="caution">
    <text evidence="1">The sequence shown here is derived from an EMBL/GenBank/DDBJ whole genome shotgun (WGS) entry which is preliminary data.</text>
</comment>